<evidence type="ECO:0000313" key="1">
    <source>
        <dbReference type="EMBL" id="CAB4215447.1"/>
    </source>
</evidence>
<name>A0A6J5SN95_9CAUD</name>
<proteinExistence type="predicted"/>
<gene>
    <name evidence="1" type="ORF">UFOVP1483_13</name>
</gene>
<organism evidence="1">
    <name type="scientific">uncultured Caudovirales phage</name>
    <dbReference type="NCBI Taxonomy" id="2100421"/>
    <lineage>
        <taxon>Viruses</taxon>
        <taxon>Duplodnaviria</taxon>
        <taxon>Heunggongvirae</taxon>
        <taxon>Uroviricota</taxon>
        <taxon>Caudoviricetes</taxon>
        <taxon>Peduoviridae</taxon>
        <taxon>Maltschvirus</taxon>
        <taxon>Maltschvirus maltsch</taxon>
    </lineage>
</organism>
<reference evidence="1" key="1">
    <citation type="submission" date="2020-05" db="EMBL/GenBank/DDBJ databases">
        <authorList>
            <person name="Chiriac C."/>
            <person name="Salcher M."/>
            <person name="Ghai R."/>
            <person name="Kavagutti S V."/>
        </authorList>
    </citation>
    <scope>NUCLEOTIDE SEQUENCE</scope>
</reference>
<protein>
    <submittedName>
        <fullName evidence="1">Uncharacterized protein</fullName>
    </submittedName>
</protein>
<dbReference type="EMBL" id="LR797431">
    <property type="protein sequence ID" value="CAB4215447.1"/>
    <property type="molecule type" value="Genomic_DNA"/>
</dbReference>
<accession>A0A6J5SN95</accession>
<sequence>MTFDLELFKEDLTDFRLSQKKSISQAAVDADVAESTFYCLYHRGISKIDILAKLCTYMGVSPAKYFN</sequence>